<evidence type="ECO:0000256" key="1">
    <source>
        <dbReference type="SAM" id="MobiDB-lite"/>
    </source>
</evidence>
<accession>E4WWW7</accession>
<keyword evidence="3" id="KW-1185">Reference proteome</keyword>
<dbReference type="AlphaFoldDB" id="E4WWW7"/>
<gene>
    <name evidence="2" type="ORF">GSOID_T00011388001</name>
</gene>
<dbReference type="Proteomes" id="UP000001307">
    <property type="component" value="Unassembled WGS sequence"/>
</dbReference>
<protein>
    <submittedName>
        <fullName evidence="2">Uncharacterized protein</fullName>
    </submittedName>
</protein>
<evidence type="ECO:0000313" key="2">
    <source>
        <dbReference type="EMBL" id="CBY21859.1"/>
    </source>
</evidence>
<evidence type="ECO:0000313" key="3">
    <source>
        <dbReference type="Proteomes" id="UP000001307"/>
    </source>
</evidence>
<proteinExistence type="predicted"/>
<reference evidence="2" key="1">
    <citation type="journal article" date="2010" name="Science">
        <title>Plasticity of animal genome architecture unmasked by rapid evolution of a pelagic tunicate.</title>
        <authorList>
            <person name="Denoeud F."/>
            <person name="Henriet S."/>
            <person name="Mungpakdee S."/>
            <person name="Aury J.M."/>
            <person name="Da Silva C."/>
            <person name="Brinkmann H."/>
            <person name="Mikhaleva J."/>
            <person name="Olsen L.C."/>
            <person name="Jubin C."/>
            <person name="Canestro C."/>
            <person name="Bouquet J.M."/>
            <person name="Danks G."/>
            <person name="Poulain J."/>
            <person name="Campsteijn C."/>
            <person name="Adamski M."/>
            <person name="Cross I."/>
            <person name="Yadetie F."/>
            <person name="Muffato M."/>
            <person name="Louis A."/>
            <person name="Butcher S."/>
            <person name="Tsagkogeorga G."/>
            <person name="Konrad A."/>
            <person name="Singh S."/>
            <person name="Jensen M.F."/>
            <person name="Cong E.H."/>
            <person name="Eikeseth-Otteraa H."/>
            <person name="Noel B."/>
            <person name="Anthouard V."/>
            <person name="Porcel B.M."/>
            <person name="Kachouri-Lafond R."/>
            <person name="Nishino A."/>
            <person name="Ugolini M."/>
            <person name="Chourrout P."/>
            <person name="Nishida H."/>
            <person name="Aasland R."/>
            <person name="Huzurbazar S."/>
            <person name="Westhof E."/>
            <person name="Delsuc F."/>
            <person name="Lehrach H."/>
            <person name="Reinhardt R."/>
            <person name="Weissenbach J."/>
            <person name="Roy S.W."/>
            <person name="Artiguenave F."/>
            <person name="Postlethwait J.H."/>
            <person name="Manak J.R."/>
            <person name="Thompson E.M."/>
            <person name="Jaillon O."/>
            <person name="Du Pasquier L."/>
            <person name="Boudinot P."/>
            <person name="Liberles D.A."/>
            <person name="Volff J.N."/>
            <person name="Philippe H."/>
            <person name="Lenhard B."/>
            <person name="Roest Crollius H."/>
            <person name="Wincker P."/>
            <person name="Chourrout D."/>
        </authorList>
    </citation>
    <scope>NUCLEOTIDE SEQUENCE [LARGE SCALE GENOMIC DNA]</scope>
</reference>
<name>E4WWW7_OIKDI</name>
<organism evidence="2">
    <name type="scientific">Oikopleura dioica</name>
    <name type="common">Tunicate</name>
    <dbReference type="NCBI Taxonomy" id="34765"/>
    <lineage>
        <taxon>Eukaryota</taxon>
        <taxon>Metazoa</taxon>
        <taxon>Chordata</taxon>
        <taxon>Tunicata</taxon>
        <taxon>Appendicularia</taxon>
        <taxon>Copelata</taxon>
        <taxon>Oikopleuridae</taxon>
        <taxon>Oikopleura</taxon>
    </lineage>
</organism>
<dbReference type="EMBL" id="FN653018">
    <property type="protein sequence ID" value="CBY21859.1"/>
    <property type="molecule type" value="Genomic_DNA"/>
</dbReference>
<sequence>MTSKEDILKELPADVLNAKVSAEDLLKFSPVLQQEQQKHLQRQRQSAGEVESGVGNPSFKDGKDGFFSVNPSFQNPSFVWIDGFMQKMGSNDGF</sequence>
<dbReference type="InParanoid" id="E4WWW7"/>
<feature type="region of interest" description="Disordered" evidence="1">
    <location>
        <begin position="36"/>
        <end position="57"/>
    </location>
</feature>